<sequence length="311" mass="34591">MSLGYARNLYMLAFDHRASFQKGLFGVEGTPSSEAAARIGQSKQIIFEGLRRAVEEGAPKEWAGLLVDEQFGAAVARAAKEEGLTLAMPVEKSGQDEFDFEFGEDFGAHIEAFDPAFTKVLVRYNPEGDQDLNQRQLTRLRQLSEWLRGRERKFLFELLVRPEPAQLKWVDGDNYRYDLELRPGLVVRTIQESQSAGVEPDIWKIEGLERREDCQRVAVQARSGARDQVSCIVLGRAANEEHVVHWLQQGAGVPGFIGFAVGRTIWWDPLKSWVAGKTDAESAARTIAGNYGRMVAAYEAAATAAGTEVSR</sequence>
<proteinExistence type="predicted"/>
<dbReference type="InterPro" id="IPR013785">
    <property type="entry name" value="Aldolase_TIM"/>
</dbReference>
<dbReference type="Pfam" id="PF09863">
    <property type="entry name" value="DUF2090"/>
    <property type="match status" value="1"/>
</dbReference>
<comment type="caution">
    <text evidence="2">The sequence shown here is derived from an EMBL/GenBank/DDBJ whole genome shotgun (WGS) entry which is preliminary data.</text>
</comment>
<name>A0A934K362_9BACT</name>
<protein>
    <submittedName>
        <fullName evidence="2">DUF2090 domain-containing protein</fullName>
    </submittedName>
</protein>
<dbReference type="Gene3D" id="3.20.20.70">
    <property type="entry name" value="Aldolase class I"/>
    <property type="match status" value="1"/>
</dbReference>
<dbReference type="EMBL" id="JAEKNR010000165">
    <property type="protein sequence ID" value="MBJ7599652.1"/>
    <property type="molecule type" value="Genomic_DNA"/>
</dbReference>
<accession>A0A934K362</accession>
<dbReference type="SUPFAM" id="SSF51569">
    <property type="entry name" value="Aldolase"/>
    <property type="match status" value="1"/>
</dbReference>
<dbReference type="Proteomes" id="UP000612893">
    <property type="component" value="Unassembled WGS sequence"/>
</dbReference>
<reference evidence="2" key="1">
    <citation type="submission" date="2020-10" db="EMBL/GenBank/DDBJ databases">
        <title>Ca. Dormibacterota MAGs.</title>
        <authorList>
            <person name="Montgomery K."/>
        </authorList>
    </citation>
    <scope>NUCLEOTIDE SEQUENCE [LARGE SCALE GENOMIC DNA]</scope>
    <source>
        <strain evidence="2">SC8812_S17_10</strain>
    </source>
</reference>
<dbReference type="InterPro" id="IPR018659">
    <property type="entry name" value="DUF2090"/>
</dbReference>
<organism evidence="2 3">
    <name type="scientific">Candidatus Nephthysia bennettiae</name>
    <dbReference type="NCBI Taxonomy" id="3127016"/>
    <lineage>
        <taxon>Bacteria</taxon>
        <taxon>Bacillati</taxon>
        <taxon>Candidatus Dormiibacterota</taxon>
        <taxon>Candidatus Dormibacteria</taxon>
        <taxon>Candidatus Dormibacterales</taxon>
        <taxon>Candidatus Dormibacteraceae</taxon>
        <taxon>Candidatus Nephthysia</taxon>
    </lineage>
</organism>
<evidence type="ECO:0000313" key="3">
    <source>
        <dbReference type="Proteomes" id="UP000612893"/>
    </source>
</evidence>
<dbReference type="AlphaFoldDB" id="A0A934K362"/>
<feature type="domain" description="DUF2090" evidence="1">
    <location>
        <begin position="7"/>
        <end position="300"/>
    </location>
</feature>
<evidence type="ECO:0000259" key="1">
    <source>
        <dbReference type="Pfam" id="PF09863"/>
    </source>
</evidence>
<dbReference type="RefSeq" id="WP_338203218.1">
    <property type="nucleotide sequence ID" value="NZ_JAEKNR010000165.1"/>
</dbReference>
<keyword evidence="3" id="KW-1185">Reference proteome</keyword>
<evidence type="ECO:0000313" key="2">
    <source>
        <dbReference type="EMBL" id="MBJ7599652.1"/>
    </source>
</evidence>
<gene>
    <name evidence="2" type="ORF">JF922_16435</name>
</gene>